<dbReference type="PANTHER" id="PTHR14503">
    <property type="entry name" value="MITOCHONDRIAL RIBOSOMAL PROTEIN 34 FAMILY MEMBER"/>
    <property type="match status" value="1"/>
</dbReference>
<evidence type="ECO:0000256" key="4">
    <source>
        <dbReference type="ARBA" id="ARBA00035177"/>
    </source>
</evidence>
<evidence type="ECO:0000256" key="3">
    <source>
        <dbReference type="ARBA" id="ARBA00023274"/>
    </source>
</evidence>
<dbReference type="FunFam" id="1.10.287.3980:FF:000001">
    <property type="entry name" value="Mitochondrial ribosomal protein L34"/>
    <property type="match status" value="1"/>
</dbReference>
<dbReference type="InterPro" id="IPR000271">
    <property type="entry name" value="Ribosomal_bL34"/>
</dbReference>
<reference evidence="6 7" key="1">
    <citation type="journal article" date="2020" name="Biotechnol. Biofuels">
        <title>New insights from the biogas microbiome by comprehensive genome-resolved metagenomics of nearly 1600 species originating from multiple anaerobic digesters.</title>
        <authorList>
            <person name="Campanaro S."/>
            <person name="Treu L."/>
            <person name="Rodriguez-R L.M."/>
            <person name="Kovalovszki A."/>
            <person name="Ziels R.M."/>
            <person name="Maus I."/>
            <person name="Zhu X."/>
            <person name="Kougias P.G."/>
            <person name="Basile A."/>
            <person name="Luo G."/>
            <person name="Schluter A."/>
            <person name="Konstantinidis K.T."/>
            <person name="Angelidaki I."/>
        </authorList>
    </citation>
    <scope>NUCLEOTIDE SEQUENCE [LARGE SCALE GENOMIC DNA]</scope>
    <source>
        <strain evidence="6">AS05jafATM_89</strain>
    </source>
</reference>
<evidence type="ECO:0000256" key="2">
    <source>
        <dbReference type="ARBA" id="ARBA00022980"/>
    </source>
</evidence>
<dbReference type="GO" id="GO:0005840">
    <property type="term" value="C:ribosome"/>
    <property type="evidence" value="ECO:0007669"/>
    <property type="project" value="UniProtKB-KW"/>
</dbReference>
<dbReference type="PROSITE" id="PS00784">
    <property type="entry name" value="RIBOSOMAL_L34"/>
    <property type="match status" value="1"/>
</dbReference>
<dbReference type="Pfam" id="PF00468">
    <property type="entry name" value="Ribosomal_L34"/>
    <property type="match status" value="1"/>
</dbReference>
<name>A0A832QC72_9BACT</name>
<dbReference type="GO" id="GO:0006412">
    <property type="term" value="P:translation"/>
    <property type="evidence" value="ECO:0007669"/>
    <property type="project" value="UniProtKB-UniRule"/>
</dbReference>
<keyword evidence="2 5" id="KW-0689">Ribosomal protein</keyword>
<evidence type="ECO:0000313" key="7">
    <source>
        <dbReference type="Proteomes" id="UP000576550"/>
    </source>
</evidence>
<evidence type="ECO:0000256" key="5">
    <source>
        <dbReference type="HAMAP-Rule" id="MF_00391"/>
    </source>
</evidence>
<dbReference type="GO" id="GO:1990904">
    <property type="term" value="C:ribonucleoprotein complex"/>
    <property type="evidence" value="ECO:0007669"/>
    <property type="project" value="UniProtKB-KW"/>
</dbReference>
<dbReference type="Gene3D" id="1.10.287.3980">
    <property type="match status" value="1"/>
</dbReference>
<dbReference type="InterPro" id="IPR020939">
    <property type="entry name" value="Ribosomal_bL34_CS"/>
</dbReference>
<dbReference type="PANTHER" id="PTHR14503:SF4">
    <property type="entry name" value="LARGE RIBOSOMAL SUBUNIT PROTEIN BL34M"/>
    <property type="match status" value="1"/>
</dbReference>
<comment type="caution">
    <text evidence="6">The sequence shown here is derived from an EMBL/GenBank/DDBJ whole genome shotgun (WGS) entry which is preliminary data.</text>
</comment>
<dbReference type="AlphaFoldDB" id="A0A832QC72"/>
<evidence type="ECO:0000313" key="6">
    <source>
        <dbReference type="EMBL" id="HHX99596.1"/>
    </source>
</evidence>
<dbReference type="Proteomes" id="UP000576550">
    <property type="component" value="Unassembled WGS sequence"/>
</dbReference>
<dbReference type="GO" id="GO:0003735">
    <property type="term" value="F:structural constituent of ribosome"/>
    <property type="evidence" value="ECO:0007669"/>
    <property type="project" value="InterPro"/>
</dbReference>
<dbReference type="NCBIfam" id="TIGR01030">
    <property type="entry name" value="rpmH_bact"/>
    <property type="match status" value="1"/>
</dbReference>
<sequence length="60" mass="7120">MKRTYQPNNKRRIKKLGFMARNKTVGGKNVLKSRRAKGRKSLSVSEEYKLLRKKQTKNIR</sequence>
<accession>A0A832QC72</accession>
<evidence type="ECO:0000256" key="1">
    <source>
        <dbReference type="ARBA" id="ARBA00010111"/>
    </source>
</evidence>
<comment type="similarity">
    <text evidence="1 5">Belongs to the bacterial ribosomal protein bL34 family.</text>
</comment>
<keyword evidence="3 5" id="KW-0687">Ribonucleoprotein</keyword>
<dbReference type="EMBL" id="DUTP01000005">
    <property type="protein sequence ID" value="HHX99596.1"/>
    <property type="molecule type" value="Genomic_DNA"/>
</dbReference>
<protein>
    <recommendedName>
        <fullName evidence="4 5">Large ribosomal subunit protein bL34</fullName>
    </recommendedName>
</protein>
<dbReference type="HAMAP" id="MF_00391">
    <property type="entry name" value="Ribosomal_bL34"/>
    <property type="match status" value="1"/>
</dbReference>
<gene>
    <name evidence="5 6" type="primary">rpmH</name>
    <name evidence="6" type="ORF">GX533_02905</name>
</gene>
<organism evidence="6 7">
    <name type="scientific">Candidatus Dojkabacteria bacterium</name>
    <dbReference type="NCBI Taxonomy" id="2099670"/>
    <lineage>
        <taxon>Bacteria</taxon>
        <taxon>Candidatus Dojkabacteria</taxon>
    </lineage>
</organism>
<proteinExistence type="inferred from homology"/>